<evidence type="ECO:0000256" key="1">
    <source>
        <dbReference type="SAM" id="MobiDB-lite"/>
    </source>
</evidence>
<feature type="region of interest" description="Disordered" evidence="1">
    <location>
        <begin position="79"/>
        <end position="181"/>
    </location>
</feature>
<name>A0ABQ7YHR1_BRANA</name>
<feature type="compositionally biased region" description="Polar residues" evidence="1">
    <location>
        <begin position="442"/>
        <end position="452"/>
    </location>
</feature>
<feature type="region of interest" description="Disordered" evidence="1">
    <location>
        <begin position="359"/>
        <end position="452"/>
    </location>
</feature>
<protein>
    <submittedName>
        <fullName evidence="2">Uncharacterized protein</fullName>
    </submittedName>
</protein>
<keyword evidence="3" id="KW-1185">Reference proteome</keyword>
<proteinExistence type="predicted"/>
<gene>
    <name evidence="2" type="ORF">HID58_074729</name>
</gene>
<dbReference type="Proteomes" id="UP000824890">
    <property type="component" value="Unassembled WGS sequence"/>
</dbReference>
<organism evidence="2 3">
    <name type="scientific">Brassica napus</name>
    <name type="common">Rape</name>
    <dbReference type="NCBI Taxonomy" id="3708"/>
    <lineage>
        <taxon>Eukaryota</taxon>
        <taxon>Viridiplantae</taxon>
        <taxon>Streptophyta</taxon>
        <taxon>Embryophyta</taxon>
        <taxon>Tracheophyta</taxon>
        <taxon>Spermatophyta</taxon>
        <taxon>Magnoliopsida</taxon>
        <taxon>eudicotyledons</taxon>
        <taxon>Gunneridae</taxon>
        <taxon>Pentapetalae</taxon>
        <taxon>rosids</taxon>
        <taxon>malvids</taxon>
        <taxon>Brassicales</taxon>
        <taxon>Brassicaceae</taxon>
        <taxon>Brassiceae</taxon>
        <taxon>Brassica</taxon>
    </lineage>
</organism>
<feature type="compositionally biased region" description="Basic and acidic residues" evidence="1">
    <location>
        <begin position="418"/>
        <end position="439"/>
    </location>
</feature>
<feature type="region of interest" description="Disordered" evidence="1">
    <location>
        <begin position="315"/>
        <end position="338"/>
    </location>
</feature>
<comment type="caution">
    <text evidence="2">The sequence shown here is derived from an EMBL/GenBank/DDBJ whole genome shotgun (WGS) entry which is preliminary data.</text>
</comment>
<feature type="compositionally biased region" description="Low complexity" evidence="1">
    <location>
        <begin position="102"/>
        <end position="120"/>
    </location>
</feature>
<feature type="compositionally biased region" description="Polar residues" evidence="1">
    <location>
        <begin position="226"/>
        <end position="251"/>
    </location>
</feature>
<accession>A0ABQ7YHR1</accession>
<reference evidence="2 3" key="1">
    <citation type="submission" date="2021-05" db="EMBL/GenBank/DDBJ databases">
        <title>Genome Assembly of Synthetic Allotetraploid Brassica napus Reveals Homoeologous Exchanges between Subgenomes.</title>
        <authorList>
            <person name="Davis J.T."/>
        </authorList>
    </citation>
    <scope>NUCLEOTIDE SEQUENCE [LARGE SCALE GENOMIC DNA]</scope>
    <source>
        <strain evidence="3">cv. Da-Ae</strain>
        <tissue evidence="2">Seedling</tissue>
    </source>
</reference>
<evidence type="ECO:0000313" key="3">
    <source>
        <dbReference type="Proteomes" id="UP000824890"/>
    </source>
</evidence>
<evidence type="ECO:0000313" key="2">
    <source>
        <dbReference type="EMBL" id="KAH0867707.1"/>
    </source>
</evidence>
<sequence length="452" mass="50609">MEVDEHDELPEATQREAELQRKIDDLQGQVTGLHRTREETNPELSSEFQILKEKLNEYSKQLEQSAEKLSQLELENLTLRDENQALNAASNKKRRSRTQERSGSPVSSTPVSVPGTASSSKKSTHKDPTQKSPNSLALDGGGQLDGLQSQVTDLHKAREATENPELSSAVQSLKEKLDEHSKQLEQSAEKLTLLESENLVLRDKNQVLNTESNKNIRFRTQVRQMPSLDTPNTAGDSNRASSEVVKTQSPFDSRPRNEASYLENRIPATITPRKSSGSRIHAKLISSSSFGPEKLHSPARRGRRSAGVISTCCQMPWHPENSGQIRNTKKQDEIPHFPRKGSLVRPIFCVHSEGIRPQKTFEVLNQPGGDDRRPSPRNPKSPTTPWPFQRRGTHHEAGSSMTPGQKISKPPRLIIRGNAERSARDQPNRWHTTRSRDEQAETGISQQGDEVL</sequence>
<dbReference type="EMBL" id="JAGKQM010000017">
    <property type="protein sequence ID" value="KAH0867707.1"/>
    <property type="molecule type" value="Genomic_DNA"/>
</dbReference>
<feature type="compositionally biased region" description="Pro residues" evidence="1">
    <location>
        <begin position="376"/>
        <end position="385"/>
    </location>
</feature>
<feature type="region of interest" description="Disordered" evidence="1">
    <location>
        <begin position="226"/>
        <end position="256"/>
    </location>
</feature>